<dbReference type="Proteomes" id="UP000831495">
    <property type="component" value="Chromosome"/>
</dbReference>
<gene>
    <name evidence="2" type="ORF">MOO45_02805</name>
</gene>
<evidence type="ECO:0000313" key="2">
    <source>
        <dbReference type="EMBL" id="UQS82595.1"/>
    </source>
</evidence>
<feature type="coiled-coil region" evidence="1">
    <location>
        <begin position="16"/>
        <end position="91"/>
    </location>
</feature>
<dbReference type="InterPro" id="IPR013324">
    <property type="entry name" value="RNA_pol_sigma_r3/r4-like"/>
</dbReference>
<reference evidence="2" key="1">
    <citation type="journal article" date="2022" name="Int. J. Syst. Evol. Microbiol.">
        <title>Apilactobacillus apisilvae sp. nov., Nicolia spurrieriana gen. nov. sp. nov., Bombilactobacillus folatiphilus sp. nov. and Bombilactobacillus thymidiniphilus sp. nov., four new lactic acid bacterial isolates from stingless bees Tetragonula carbonaria and Austroplebeia australis.</title>
        <authorList>
            <person name="Oliphant S.A."/>
            <person name="Watson-Haigh N.S."/>
            <person name="Sumby K.M."/>
            <person name="Gardner J."/>
            <person name="Groom S."/>
            <person name="Jiranek V."/>
        </authorList>
    </citation>
    <scope>NUCLEOTIDE SEQUENCE</scope>
    <source>
        <strain evidence="2">SG4_D2</strain>
    </source>
</reference>
<evidence type="ECO:0000313" key="3">
    <source>
        <dbReference type="Proteomes" id="UP000831495"/>
    </source>
</evidence>
<sequence>MSDELFKINKRFLNQYRIIMSKVDRLETKLARLDERKFALGNSKITGMPKGGIALSLEDTVAQIDATNRRINEHLQDARKLRGQLENIFDQLINSKQAEVLDMYFIERLGLYEISLETSYSYRYVTQLYTRGVKSCRINN</sequence>
<keyword evidence="3" id="KW-1185">Reference proteome</keyword>
<dbReference type="EMBL" id="CP093366">
    <property type="protein sequence ID" value="UQS82595.1"/>
    <property type="molecule type" value="Genomic_DNA"/>
</dbReference>
<proteinExistence type="predicted"/>
<dbReference type="RefSeq" id="WP_249514873.1">
    <property type="nucleotide sequence ID" value="NZ_CP093366.1"/>
</dbReference>
<keyword evidence="1" id="KW-0175">Coiled coil</keyword>
<name>A0ABY4PA34_9LACO</name>
<accession>A0ABY4PA34</accession>
<evidence type="ECO:0000256" key="1">
    <source>
        <dbReference type="SAM" id="Coils"/>
    </source>
</evidence>
<organism evidence="2 3">
    <name type="scientific">Bombilactobacillus folatiphilus</name>
    <dbReference type="NCBI Taxonomy" id="2923362"/>
    <lineage>
        <taxon>Bacteria</taxon>
        <taxon>Bacillati</taxon>
        <taxon>Bacillota</taxon>
        <taxon>Bacilli</taxon>
        <taxon>Lactobacillales</taxon>
        <taxon>Lactobacillaceae</taxon>
        <taxon>Bombilactobacillus</taxon>
    </lineage>
</organism>
<evidence type="ECO:0008006" key="4">
    <source>
        <dbReference type="Google" id="ProtNLM"/>
    </source>
</evidence>
<protein>
    <recommendedName>
        <fullName evidence="4">DUF1492 domain-containing protein</fullName>
    </recommendedName>
</protein>
<dbReference type="SUPFAM" id="SSF88659">
    <property type="entry name" value="Sigma3 and sigma4 domains of RNA polymerase sigma factors"/>
    <property type="match status" value="1"/>
</dbReference>